<dbReference type="SUPFAM" id="SSF52047">
    <property type="entry name" value="RNI-like"/>
    <property type="match status" value="1"/>
</dbReference>
<proteinExistence type="predicted"/>
<dbReference type="InterPro" id="IPR001810">
    <property type="entry name" value="F-box_dom"/>
</dbReference>
<dbReference type="OrthoDB" id="2269034at2759"/>
<organism evidence="2 3">
    <name type="scientific">Steccherinum ochraceum</name>
    <dbReference type="NCBI Taxonomy" id="92696"/>
    <lineage>
        <taxon>Eukaryota</taxon>
        <taxon>Fungi</taxon>
        <taxon>Dikarya</taxon>
        <taxon>Basidiomycota</taxon>
        <taxon>Agaricomycotina</taxon>
        <taxon>Agaricomycetes</taxon>
        <taxon>Polyporales</taxon>
        <taxon>Steccherinaceae</taxon>
        <taxon>Steccherinum</taxon>
    </lineage>
</organism>
<dbReference type="Gene3D" id="1.20.1280.50">
    <property type="match status" value="1"/>
</dbReference>
<accession>A0A4R0R397</accession>
<dbReference type="Pfam" id="PF12937">
    <property type="entry name" value="F-box-like"/>
    <property type="match status" value="1"/>
</dbReference>
<gene>
    <name evidence="2" type="ORF">EIP91_008119</name>
</gene>
<dbReference type="AlphaFoldDB" id="A0A4R0R397"/>
<reference evidence="2 3" key="1">
    <citation type="submission" date="2018-11" db="EMBL/GenBank/DDBJ databases">
        <title>Genome assembly of Steccherinum ochraceum LE-BIN_3174, the white-rot fungus of the Steccherinaceae family (The Residual Polyporoid clade, Polyporales, Basidiomycota).</title>
        <authorList>
            <person name="Fedorova T.V."/>
            <person name="Glazunova O.A."/>
            <person name="Landesman E.O."/>
            <person name="Moiseenko K.V."/>
            <person name="Psurtseva N.V."/>
            <person name="Savinova O.S."/>
            <person name="Shakhova N.V."/>
            <person name="Tyazhelova T.V."/>
            <person name="Vasina D.V."/>
        </authorList>
    </citation>
    <scope>NUCLEOTIDE SEQUENCE [LARGE SCALE GENOMIC DNA]</scope>
    <source>
        <strain evidence="2 3">LE-BIN_3174</strain>
    </source>
</reference>
<name>A0A4R0R397_9APHY</name>
<keyword evidence="3" id="KW-1185">Reference proteome</keyword>
<dbReference type="EMBL" id="RWJN01000442">
    <property type="protein sequence ID" value="TCD61651.1"/>
    <property type="molecule type" value="Genomic_DNA"/>
</dbReference>
<dbReference type="Gene3D" id="3.80.10.10">
    <property type="entry name" value="Ribonuclease Inhibitor"/>
    <property type="match status" value="1"/>
</dbReference>
<feature type="domain" description="F-box" evidence="1">
    <location>
        <begin position="81"/>
        <end position="131"/>
    </location>
</feature>
<dbReference type="Proteomes" id="UP000292702">
    <property type="component" value="Unassembled WGS sequence"/>
</dbReference>
<comment type="caution">
    <text evidence="2">The sequence shown here is derived from an EMBL/GenBank/DDBJ whole genome shotgun (WGS) entry which is preliminary data.</text>
</comment>
<evidence type="ECO:0000313" key="2">
    <source>
        <dbReference type="EMBL" id="TCD61651.1"/>
    </source>
</evidence>
<sequence length="400" mass="44943">MNMDQVLRDLIPSLKSSAKSCHEALAKSTPEFINPENGLSINDNLMQLGSAVKDAREAIWHLKHITSHLLIQRNASPGFLINKLPNEVLAMVFCEASRIGPITMFAIAHTCSRWRHLAFRTPYMWTTVDLRCFKPRNTAYSFTQRVGVLHPKLAHMILTLSKDSPMSVYYPDTREMNKQGFLIRTLDVVMPSILNRLVEMIITVGAQYATRIPCVLETTPAPVLRKLSLKILDNPCHIFKRLFAGETPQLKTLRLSSCRLPWNDEAYPASLEELIVDEGFDLWSEEFPYQSEDEFEGVPVLAHLNDPRYALDRTVASALQKLQRLRTLKLDSCSNLACGISNRDPVQPASLSKLRSLKLRNGFADSVAVLTSLSIGKISTLLIRSDAKTRGEDNTVPTLS</sequence>
<dbReference type="InterPro" id="IPR036047">
    <property type="entry name" value="F-box-like_dom_sf"/>
</dbReference>
<dbReference type="SUPFAM" id="SSF81383">
    <property type="entry name" value="F-box domain"/>
    <property type="match status" value="1"/>
</dbReference>
<evidence type="ECO:0000259" key="1">
    <source>
        <dbReference type="Pfam" id="PF12937"/>
    </source>
</evidence>
<evidence type="ECO:0000313" key="3">
    <source>
        <dbReference type="Proteomes" id="UP000292702"/>
    </source>
</evidence>
<protein>
    <recommendedName>
        <fullName evidence="1">F-box domain-containing protein</fullName>
    </recommendedName>
</protein>
<dbReference type="InterPro" id="IPR032675">
    <property type="entry name" value="LRR_dom_sf"/>
</dbReference>